<dbReference type="Proteomes" id="UP000320735">
    <property type="component" value="Unassembled WGS sequence"/>
</dbReference>
<dbReference type="AlphaFoldDB" id="A0A5C6BAT1"/>
<evidence type="ECO:0000313" key="2">
    <source>
        <dbReference type="EMBL" id="TWU09088.1"/>
    </source>
</evidence>
<dbReference type="OrthoDB" id="272052at2"/>
<dbReference type="RefSeq" id="WP_146372834.1">
    <property type="nucleotide sequence ID" value="NZ_SJPP01000002.1"/>
</dbReference>
<comment type="caution">
    <text evidence="2">The sequence shown here is derived from an EMBL/GenBank/DDBJ whole genome shotgun (WGS) entry which is preliminary data.</text>
</comment>
<name>A0A5C6BAT1_9PLAN</name>
<dbReference type="SUPFAM" id="SSF53335">
    <property type="entry name" value="S-adenosyl-L-methionine-dependent methyltransferases"/>
    <property type="match status" value="1"/>
</dbReference>
<protein>
    <submittedName>
        <fullName evidence="2">Demethylmenaquinone methyltransferase</fullName>
        <ecNumber evidence="2">2.1.1.163</ecNumber>
    </submittedName>
</protein>
<dbReference type="PANTHER" id="PTHR43591:SF110">
    <property type="entry name" value="RHODANESE DOMAIN-CONTAINING PROTEIN"/>
    <property type="match status" value="1"/>
</dbReference>
<dbReference type="Gene3D" id="3.40.50.150">
    <property type="entry name" value="Vaccinia Virus protein VP39"/>
    <property type="match status" value="1"/>
</dbReference>
<dbReference type="PANTHER" id="PTHR43591">
    <property type="entry name" value="METHYLTRANSFERASE"/>
    <property type="match status" value="1"/>
</dbReference>
<sequence>MATQQPESPSQRRKRKRALRKLVEFKGMHGLSLNQYRQDVKQLYDGPKGAMLAMASLVSLHEPLVGLMFRERKFDATRFHKILDIGAGAGQILGHLLKRTNPSAELIGCDLSHQMLRRARTRLDSDRPKYVTADLTQLPFADDSFDCITCGWVIEHLHDPRPGLREFVRVLQPGGSMLLLATEDTVAGALTSRTWKCRTYNRRELNSMCEEVGLPWQEQLYLTKLHRFFKLGGILVEATKQAQVEHIPPRSFQS</sequence>
<dbReference type="GO" id="GO:0032259">
    <property type="term" value="P:methylation"/>
    <property type="evidence" value="ECO:0007669"/>
    <property type="project" value="UniProtKB-KW"/>
</dbReference>
<keyword evidence="2" id="KW-0808">Transferase</keyword>
<organism evidence="2 3">
    <name type="scientific">Symmachiella macrocystis</name>
    <dbReference type="NCBI Taxonomy" id="2527985"/>
    <lineage>
        <taxon>Bacteria</taxon>
        <taxon>Pseudomonadati</taxon>
        <taxon>Planctomycetota</taxon>
        <taxon>Planctomycetia</taxon>
        <taxon>Planctomycetales</taxon>
        <taxon>Planctomycetaceae</taxon>
        <taxon>Symmachiella</taxon>
    </lineage>
</organism>
<dbReference type="CDD" id="cd02440">
    <property type="entry name" value="AdoMet_MTases"/>
    <property type="match status" value="1"/>
</dbReference>
<dbReference type="Pfam" id="PF08241">
    <property type="entry name" value="Methyltransf_11"/>
    <property type="match status" value="1"/>
</dbReference>
<dbReference type="EC" id="2.1.1.163" evidence="2"/>
<dbReference type="EMBL" id="SJPP01000002">
    <property type="protein sequence ID" value="TWU09088.1"/>
    <property type="molecule type" value="Genomic_DNA"/>
</dbReference>
<dbReference type="InterPro" id="IPR029063">
    <property type="entry name" value="SAM-dependent_MTases_sf"/>
</dbReference>
<accession>A0A5C6BAT1</accession>
<proteinExistence type="predicted"/>
<dbReference type="GO" id="GO:0043770">
    <property type="term" value="F:demethylmenaquinone methyltransferase activity"/>
    <property type="evidence" value="ECO:0007669"/>
    <property type="project" value="UniProtKB-EC"/>
</dbReference>
<dbReference type="GO" id="GO:0008757">
    <property type="term" value="F:S-adenosylmethionine-dependent methyltransferase activity"/>
    <property type="evidence" value="ECO:0007669"/>
    <property type="project" value="InterPro"/>
</dbReference>
<keyword evidence="2" id="KW-0489">Methyltransferase</keyword>
<feature type="domain" description="Methyltransferase type 11" evidence="1">
    <location>
        <begin position="83"/>
        <end position="178"/>
    </location>
</feature>
<keyword evidence="3" id="KW-1185">Reference proteome</keyword>
<reference evidence="2 3" key="1">
    <citation type="submission" date="2019-02" db="EMBL/GenBank/DDBJ databases">
        <title>Deep-cultivation of Planctomycetes and their phenomic and genomic characterization uncovers novel biology.</title>
        <authorList>
            <person name="Wiegand S."/>
            <person name="Jogler M."/>
            <person name="Boedeker C."/>
            <person name="Pinto D."/>
            <person name="Vollmers J."/>
            <person name="Rivas-Marin E."/>
            <person name="Kohn T."/>
            <person name="Peeters S.H."/>
            <person name="Heuer A."/>
            <person name="Rast P."/>
            <person name="Oberbeckmann S."/>
            <person name="Bunk B."/>
            <person name="Jeske O."/>
            <person name="Meyerdierks A."/>
            <person name="Storesund J.E."/>
            <person name="Kallscheuer N."/>
            <person name="Luecker S."/>
            <person name="Lage O.M."/>
            <person name="Pohl T."/>
            <person name="Merkel B.J."/>
            <person name="Hornburger P."/>
            <person name="Mueller R.-W."/>
            <person name="Bruemmer F."/>
            <person name="Labrenz M."/>
            <person name="Spormann A.M."/>
            <person name="Op Den Camp H."/>
            <person name="Overmann J."/>
            <person name="Amann R."/>
            <person name="Jetten M.S.M."/>
            <person name="Mascher T."/>
            <person name="Medema M.H."/>
            <person name="Devos D.P."/>
            <person name="Kaster A.-K."/>
            <person name="Ovreas L."/>
            <person name="Rohde M."/>
            <person name="Galperin M.Y."/>
            <person name="Jogler C."/>
        </authorList>
    </citation>
    <scope>NUCLEOTIDE SEQUENCE [LARGE SCALE GENOMIC DNA]</scope>
    <source>
        <strain evidence="2 3">CA54</strain>
    </source>
</reference>
<gene>
    <name evidence="2" type="primary">ubiE_3</name>
    <name evidence="2" type="ORF">CA54_43280</name>
</gene>
<evidence type="ECO:0000313" key="3">
    <source>
        <dbReference type="Proteomes" id="UP000320735"/>
    </source>
</evidence>
<dbReference type="InterPro" id="IPR013216">
    <property type="entry name" value="Methyltransf_11"/>
</dbReference>
<evidence type="ECO:0000259" key="1">
    <source>
        <dbReference type="Pfam" id="PF08241"/>
    </source>
</evidence>